<dbReference type="Pfam" id="PF09648">
    <property type="entry name" value="YycI"/>
    <property type="match status" value="1"/>
</dbReference>
<evidence type="ECO:0000313" key="2">
    <source>
        <dbReference type="EMBL" id="MEB3103206.1"/>
    </source>
</evidence>
<proteinExistence type="predicted"/>
<evidence type="ECO:0000313" key="3">
    <source>
        <dbReference type="Proteomes" id="UP001310386"/>
    </source>
</evidence>
<organism evidence="2 3">
    <name type="scientific">Ferviditalea candida</name>
    <dbReference type="NCBI Taxonomy" id="3108399"/>
    <lineage>
        <taxon>Bacteria</taxon>
        <taxon>Bacillati</taxon>
        <taxon>Bacillota</taxon>
        <taxon>Bacilli</taxon>
        <taxon>Bacillales</taxon>
        <taxon>Paenibacillaceae</taxon>
        <taxon>Ferviditalea</taxon>
    </lineage>
</organism>
<dbReference type="Proteomes" id="UP001310386">
    <property type="component" value="Unassembled WGS sequence"/>
</dbReference>
<dbReference type="RefSeq" id="WP_371755335.1">
    <property type="nucleotide sequence ID" value="NZ_JAYJLD010000030.1"/>
</dbReference>
<dbReference type="EMBL" id="JAYJLD010000030">
    <property type="protein sequence ID" value="MEB3103206.1"/>
    <property type="molecule type" value="Genomic_DNA"/>
</dbReference>
<comment type="caution">
    <text evidence="2">The sequence shown here is derived from an EMBL/GenBank/DDBJ whole genome shotgun (WGS) entry which is preliminary data.</text>
</comment>
<evidence type="ECO:0000259" key="1">
    <source>
        <dbReference type="Pfam" id="PF09648"/>
    </source>
</evidence>
<protein>
    <submittedName>
        <fullName evidence="2">Two-component system regulatory protein YycI</fullName>
    </submittedName>
</protein>
<feature type="domain" description="Regulatory protein YycH-like" evidence="1">
    <location>
        <begin position="94"/>
        <end position="230"/>
    </location>
</feature>
<dbReference type="Gene3D" id="2.40.128.690">
    <property type="entry name" value="YycH protein, domain 3-like"/>
    <property type="match status" value="1"/>
</dbReference>
<sequence length="247" mass="28235">MEWSRAKTILIMAFLALNILLGYQLWIGKVELEKTTFNSEETTREIQQLMKSKEIRLEAAVSEDTPKLQDISIRFDPAFDPHRMIELEYPFSVNNLYKASEKTKLQQIPRLSDYQLDEGMSNSEVYMMHQLFNGYPMFEVNLKLLVKHGLIDGYQQSLAQIIQNSQNKEQKVLSGMTAIGSLVENYLPRGSVITDVRLGYHGQIFNSETQVLAPSWRIVTRKGDVFYVHAITGAVAAPQKETDAKDK</sequence>
<keyword evidence="3" id="KW-1185">Reference proteome</keyword>
<name>A0ABU5ZPA2_9BACL</name>
<dbReference type="InterPro" id="IPR018604">
    <property type="entry name" value="YycI-like"/>
</dbReference>
<reference evidence="2" key="1">
    <citation type="submission" date="2023-12" db="EMBL/GenBank/DDBJ databases">
        <title>Fervidustalea candida gen. nov., sp. nov., a novel member of the family Paenibacillaceae isolated from a geothermal area.</title>
        <authorList>
            <person name="Li W.-J."/>
            <person name="Jiao J.-Y."/>
            <person name="Chen Y."/>
        </authorList>
    </citation>
    <scope>NUCLEOTIDE SEQUENCE</scope>
    <source>
        <strain evidence="2">SYSU GA230002</strain>
    </source>
</reference>
<accession>A0ABU5ZPA2</accession>
<gene>
    <name evidence="2" type="primary">yycI</name>
    <name evidence="2" type="ORF">VF724_16330</name>
</gene>